<organism evidence="4 5">
    <name type="scientific">Pseudahrensia aquimaris</name>
    <dbReference type="NCBI Taxonomy" id="744461"/>
    <lineage>
        <taxon>Bacteria</taxon>
        <taxon>Pseudomonadati</taxon>
        <taxon>Pseudomonadota</taxon>
        <taxon>Alphaproteobacteria</taxon>
        <taxon>Hyphomicrobiales</taxon>
        <taxon>Ahrensiaceae</taxon>
        <taxon>Pseudahrensia</taxon>
    </lineage>
</organism>
<comment type="similarity">
    <text evidence="1">Belongs to the DadA oxidoreductase family.</text>
</comment>
<dbReference type="SUPFAM" id="SSF51905">
    <property type="entry name" value="FAD/NAD(P)-binding domain"/>
    <property type="match status" value="1"/>
</dbReference>
<proteinExistence type="inferred from homology"/>
<gene>
    <name evidence="4" type="ORF">ACFQ14_05750</name>
</gene>
<dbReference type="Gene3D" id="3.30.9.10">
    <property type="entry name" value="D-Amino Acid Oxidase, subunit A, domain 2"/>
    <property type="match status" value="2"/>
</dbReference>
<dbReference type="PANTHER" id="PTHR13847:SF280">
    <property type="entry name" value="D-AMINO ACID DEHYDROGENASE"/>
    <property type="match status" value="1"/>
</dbReference>
<reference evidence="5" key="1">
    <citation type="journal article" date="2019" name="Int. J. Syst. Evol. Microbiol.">
        <title>The Global Catalogue of Microorganisms (GCM) 10K type strain sequencing project: providing services to taxonomists for standard genome sequencing and annotation.</title>
        <authorList>
            <consortium name="The Broad Institute Genomics Platform"/>
            <consortium name="The Broad Institute Genome Sequencing Center for Infectious Disease"/>
            <person name="Wu L."/>
            <person name="Ma J."/>
        </authorList>
    </citation>
    <scope>NUCLEOTIDE SEQUENCE [LARGE SCALE GENOMIC DNA]</scope>
    <source>
        <strain evidence="5">CCUG 60023</strain>
    </source>
</reference>
<evidence type="ECO:0000313" key="5">
    <source>
        <dbReference type="Proteomes" id="UP001597101"/>
    </source>
</evidence>
<dbReference type="InterPro" id="IPR036188">
    <property type="entry name" value="FAD/NAD-bd_sf"/>
</dbReference>
<sequence>MAVPVVETVESDVELPAAVDVAIIGGGIAGLTTAMELLERGLSVGVFEKGVIAGEQSGRNWGWCRKMGRDSREVPLSKISLDLWAAMDKRIGGETGFTRCGIAYLCQTPKQMASREKWHAEQAVPNGLSTHLFGAAEAKELAPNSSVEWAGGLITPDDGRAEPQKAVPAMARYIRAQGGQIFQNCAVRDIEKSAGAVSGIITERGTVACKNVVLAGGAWSRRFAHNIGVRLPQIMVQNNVFATTPVRSQLQTSVAGGGVAVRRRADGGFTIGDDTYNTADFLPDYIRLAGAFLPTLRDNWRDFRFRIGPRFLEEAKLKRRWKPDEVSPFEQVRVLDPAPQKKINEKSFETLRRIHPEFREAKISHQWAGAIDVVPDVVPVISDVSAIPGFFMLTGLSGHGFGLGPGAGKLMAELLTNETPCVDPTPFRLDRF</sequence>
<feature type="domain" description="FAD dependent oxidoreductase" evidence="3">
    <location>
        <begin position="20"/>
        <end position="414"/>
    </location>
</feature>
<protein>
    <submittedName>
        <fullName evidence="4">NAD(P)/FAD-dependent oxidoreductase</fullName>
        <ecNumber evidence="4">1.-.-.-</ecNumber>
    </submittedName>
</protein>
<dbReference type="RefSeq" id="WP_377211746.1">
    <property type="nucleotide sequence ID" value="NZ_JBHTJV010000003.1"/>
</dbReference>
<dbReference type="Proteomes" id="UP001597101">
    <property type="component" value="Unassembled WGS sequence"/>
</dbReference>
<accession>A0ABW3FBS3</accession>
<name>A0ABW3FBS3_9HYPH</name>
<keyword evidence="2 4" id="KW-0560">Oxidoreductase</keyword>
<dbReference type="EC" id="1.-.-.-" evidence="4"/>
<dbReference type="PANTHER" id="PTHR13847">
    <property type="entry name" value="SARCOSINE DEHYDROGENASE-RELATED"/>
    <property type="match status" value="1"/>
</dbReference>
<evidence type="ECO:0000259" key="3">
    <source>
        <dbReference type="Pfam" id="PF01266"/>
    </source>
</evidence>
<dbReference type="Pfam" id="PF01266">
    <property type="entry name" value="DAO"/>
    <property type="match status" value="1"/>
</dbReference>
<evidence type="ECO:0000313" key="4">
    <source>
        <dbReference type="EMBL" id="MFD0915906.1"/>
    </source>
</evidence>
<dbReference type="EMBL" id="JBHTJV010000003">
    <property type="protein sequence ID" value="MFD0915906.1"/>
    <property type="molecule type" value="Genomic_DNA"/>
</dbReference>
<dbReference type="GO" id="GO:0016491">
    <property type="term" value="F:oxidoreductase activity"/>
    <property type="evidence" value="ECO:0007669"/>
    <property type="project" value="UniProtKB-KW"/>
</dbReference>
<evidence type="ECO:0000256" key="1">
    <source>
        <dbReference type="ARBA" id="ARBA00009410"/>
    </source>
</evidence>
<evidence type="ECO:0000256" key="2">
    <source>
        <dbReference type="ARBA" id="ARBA00023002"/>
    </source>
</evidence>
<dbReference type="Gene3D" id="3.50.50.60">
    <property type="entry name" value="FAD/NAD(P)-binding domain"/>
    <property type="match status" value="2"/>
</dbReference>
<dbReference type="InterPro" id="IPR006076">
    <property type="entry name" value="FAD-dep_OxRdtase"/>
</dbReference>
<keyword evidence="5" id="KW-1185">Reference proteome</keyword>
<comment type="caution">
    <text evidence="4">The sequence shown here is derived from an EMBL/GenBank/DDBJ whole genome shotgun (WGS) entry which is preliminary data.</text>
</comment>